<evidence type="ECO:0000313" key="1">
    <source>
        <dbReference type="EMBL" id="CAJ1961473.1"/>
    </source>
</evidence>
<organism evidence="1 2">
    <name type="scientific">Cylindrotheca closterium</name>
    <dbReference type="NCBI Taxonomy" id="2856"/>
    <lineage>
        <taxon>Eukaryota</taxon>
        <taxon>Sar</taxon>
        <taxon>Stramenopiles</taxon>
        <taxon>Ochrophyta</taxon>
        <taxon>Bacillariophyta</taxon>
        <taxon>Bacillariophyceae</taxon>
        <taxon>Bacillariophycidae</taxon>
        <taxon>Bacillariales</taxon>
        <taxon>Bacillariaceae</taxon>
        <taxon>Cylindrotheca</taxon>
    </lineage>
</organism>
<accession>A0AAD2G3Y0</accession>
<protein>
    <submittedName>
        <fullName evidence="1">Uncharacterized protein</fullName>
    </submittedName>
</protein>
<gene>
    <name evidence="1" type="ORF">CYCCA115_LOCUS19214</name>
</gene>
<sequence>MSLKTIVANLPFAHLSLTTISIGVGIYGLPPPPWSSDNDNNRHESLLSTKQESFDAKHYDLLTELVTQMYAGRGSHHPHCHFADTAKFQDAAVICKSPKEIHEAFRLHEKLQPKCLRPPICVDVEPKGSSILVTYALNQHYGSLNLDMRSLVQVEVQLRSLVRAEVPLEEQEEEEKEPQLVVATSTPSNISYLVPESDFLVLDVQELWNGNALLGTPLFWIVRRINGILSWHVSSRVFKDD</sequence>
<dbReference type="Proteomes" id="UP001295423">
    <property type="component" value="Unassembled WGS sequence"/>
</dbReference>
<name>A0AAD2G3Y0_9STRA</name>
<evidence type="ECO:0000313" key="2">
    <source>
        <dbReference type="Proteomes" id="UP001295423"/>
    </source>
</evidence>
<keyword evidence="2" id="KW-1185">Reference proteome</keyword>
<comment type="caution">
    <text evidence="1">The sequence shown here is derived from an EMBL/GenBank/DDBJ whole genome shotgun (WGS) entry which is preliminary data.</text>
</comment>
<reference evidence="1" key="1">
    <citation type="submission" date="2023-08" db="EMBL/GenBank/DDBJ databases">
        <authorList>
            <person name="Audoor S."/>
            <person name="Bilcke G."/>
        </authorList>
    </citation>
    <scope>NUCLEOTIDE SEQUENCE</scope>
</reference>
<dbReference type="EMBL" id="CAKOGP040002091">
    <property type="protein sequence ID" value="CAJ1961473.1"/>
    <property type="molecule type" value="Genomic_DNA"/>
</dbReference>
<dbReference type="AlphaFoldDB" id="A0AAD2G3Y0"/>
<proteinExistence type="predicted"/>